<feature type="compositionally biased region" description="Polar residues" evidence="4">
    <location>
        <begin position="343"/>
        <end position="380"/>
    </location>
</feature>
<dbReference type="Pfam" id="PF00169">
    <property type="entry name" value="PH"/>
    <property type="match status" value="1"/>
</dbReference>
<dbReference type="Gene3D" id="2.20.70.10">
    <property type="match status" value="1"/>
</dbReference>
<reference evidence="9 10" key="1">
    <citation type="submission" date="2024-01" db="EMBL/GenBank/DDBJ databases">
        <title>The genome of the rayed Mediterranean limpet Patella caerulea (Linnaeus, 1758).</title>
        <authorList>
            <person name="Anh-Thu Weber A."/>
            <person name="Halstead-Nussloch G."/>
        </authorList>
    </citation>
    <scope>NUCLEOTIDE SEQUENCE [LARGE SCALE GENOMIC DNA]</scope>
    <source>
        <strain evidence="9">AATW-2023a</strain>
        <tissue evidence="9">Whole specimen</tissue>
    </source>
</reference>
<evidence type="ECO:0000259" key="8">
    <source>
        <dbReference type="PROSITE" id="PS50238"/>
    </source>
</evidence>
<name>A0AAN8IVY5_PATCE</name>
<evidence type="ECO:0000259" key="7">
    <source>
        <dbReference type="PROSITE" id="PS50020"/>
    </source>
</evidence>
<accession>A0AAN8IVY5</accession>
<protein>
    <recommendedName>
        <fullName evidence="11">Rho GTPase activating protein</fullName>
    </recommendedName>
</protein>
<dbReference type="Gene3D" id="2.30.29.30">
    <property type="entry name" value="Pleckstrin-homology domain (PH domain)/Phosphotyrosine-binding domain (PTB)"/>
    <property type="match status" value="1"/>
</dbReference>
<feature type="domain" description="PH" evidence="6">
    <location>
        <begin position="399"/>
        <end position="506"/>
    </location>
</feature>
<dbReference type="PANTHER" id="PTHR23176">
    <property type="entry name" value="RHO/RAC/CDC GTPASE-ACTIVATING PROTEIN"/>
    <property type="match status" value="1"/>
</dbReference>
<feature type="region of interest" description="Disordered" evidence="4">
    <location>
        <begin position="89"/>
        <end position="114"/>
    </location>
</feature>
<dbReference type="SMART" id="SM00456">
    <property type="entry name" value="WW"/>
    <property type="match status" value="2"/>
</dbReference>
<feature type="compositionally biased region" description="Polar residues" evidence="4">
    <location>
        <begin position="92"/>
        <end position="114"/>
    </location>
</feature>
<evidence type="ECO:0000256" key="2">
    <source>
        <dbReference type="ARBA" id="ARBA00022468"/>
    </source>
</evidence>
<dbReference type="Pfam" id="PF00620">
    <property type="entry name" value="RhoGAP"/>
    <property type="match status" value="1"/>
</dbReference>
<dbReference type="PROSITE" id="PS50238">
    <property type="entry name" value="RHOGAP"/>
    <property type="match status" value="1"/>
</dbReference>
<evidence type="ECO:0000259" key="5">
    <source>
        <dbReference type="PROSITE" id="PS50002"/>
    </source>
</evidence>
<dbReference type="InterPro" id="IPR050729">
    <property type="entry name" value="Rho-GAP"/>
</dbReference>
<dbReference type="InterPro" id="IPR000198">
    <property type="entry name" value="RhoGAP_dom"/>
</dbReference>
<dbReference type="AlphaFoldDB" id="A0AAN8IVY5"/>
<dbReference type="SMART" id="SM00233">
    <property type="entry name" value="PH"/>
    <property type="match status" value="1"/>
</dbReference>
<dbReference type="Pfam" id="PF00397">
    <property type="entry name" value="WW"/>
    <property type="match status" value="1"/>
</dbReference>
<dbReference type="PROSITE" id="PS50002">
    <property type="entry name" value="SH3"/>
    <property type="match status" value="1"/>
</dbReference>
<feature type="region of interest" description="Disordered" evidence="4">
    <location>
        <begin position="307"/>
        <end position="380"/>
    </location>
</feature>
<dbReference type="GO" id="GO:0005096">
    <property type="term" value="F:GTPase activator activity"/>
    <property type="evidence" value="ECO:0007669"/>
    <property type="project" value="UniProtKB-KW"/>
</dbReference>
<evidence type="ECO:0000259" key="6">
    <source>
        <dbReference type="PROSITE" id="PS50003"/>
    </source>
</evidence>
<dbReference type="InterPro" id="IPR001452">
    <property type="entry name" value="SH3_domain"/>
</dbReference>
<sequence>MSDLDTTLEEDVNYRRVKVLYDYSYTDSDIEEDVAMHTGEEFFLIQETNDEWWEVCRKKDSIPFFVPAQYVEIIDNVSVTDENSNKEAIKNVPSNNQDQGVNKASQEPSNIPSSTKEVIYANLDEYRAKANIPQPPAKLELADNDGPSGEYANLAFIQSSIHPPSVEQGDYLHVLLEPLPWDVYKDRYSGREFFHNRDTNETTWKPPRKARTPTSPPPETIGKTVEKTHKRTGSVPEIIESKSAIDEYHVKIEHGDTIYTHKVTEERWKKAVDDNQSEYYISLDRNETVWELPSKVGRKVSFIPKVEEPANGDVGGQNDKFSLSLPRSTKSRSVHGGEKLRQSLENALSKSSTLPPNFSPANQMQIHSSTSSDNIPTNLTKTGRPTFKAIQQPERPLAATFNTSRLSEVGKKVKKNWSSSYLVLKQSNLVFYKDEKAATQKQPGSPHGKTDQVVSLKGATIQLNPKIVTSKKNVLLLTTSNGSKYLLQSDEETVLKWIAELTLAAGGTNENTSHAQREEKKDSVFGSRLKDLCEKEHAKVPKFVCLCVAAVEKRGLDHDGIYRVSGNLAEIQRLRYVVDKEESYNLDDKQWDMNVLTGALKLFFRELKEPLIPFDMFDMFAAAVQKEMYSEKFKFMKELLPELPRCNYETMKFLFQHLILVTKESQKNRMQIHNLAIVFGPTLSWKNDADAQNLAVLTVFQSRIVEFMLLEFDKLFK</sequence>
<keyword evidence="2" id="KW-0343">GTPase activation</keyword>
<keyword evidence="1 3" id="KW-0728">SH3 domain</keyword>
<comment type="caution">
    <text evidence="9">The sequence shown here is derived from an EMBL/GenBank/DDBJ whole genome shotgun (WGS) entry which is preliminary data.</text>
</comment>
<dbReference type="PANTHER" id="PTHR23176:SF129">
    <property type="entry name" value="RHO GTPASE ACTIVATING PROTEIN AT 16F, ISOFORM E-RELATED"/>
    <property type="match status" value="1"/>
</dbReference>
<dbReference type="EMBL" id="JAZGQO010000021">
    <property type="protein sequence ID" value="KAK6166650.1"/>
    <property type="molecule type" value="Genomic_DNA"/>
</dbReference>
<dbReference type="GO" id="GO:0005737">
    <property type="term" value="C:cytoplasm"/>
    <property type="evidence" value="ECO:0007669"/>
    <property type="project" value="TreeGrafter"/>
</dbReference>
<dbReference type="SMART" id="SM00326">
    <property type="entry name" value="SH3"/>
    <property type="match status" value="1"/>
</dbReference>
<gene>
    <name evidence="9" type="ORF">SNE40_023294</name>
</gene>
<evidence type="ECO:0000313" key="10">
    <source>
        <dbReference type="Proteomes" id="UP001347796"/>
    </source>
</evidence>
<dbReference type="SUPFAM" id="SSF50044">
    <property type="entry name" value="SH3-domain"/>
    <property type="match status" value="1"/>
</dbReference>
<dbReference type="InterPro" id="IPR036020">
    <property type="entry name" value="WW_dom_sf"/>
</dbReference>
<dbReference type="Gene3D" id="1.10.555.10">
    <property type="entry name" value="Rho GTPase activation protein"/>
    <property type="match status" value="1"/>
</dbReference>
<evidence type="ECO:0000256" key="4">
    <source>
        <dbReference type="SAM" id="MobiDB-lite"/>
    </source>
</evidence>
<dbReference type="CDD" id="cd00201">
    <property type="entry name" value="WW"/>
    <property type="match status" value="1"/>
</dbReference>
<dbReference type="GO" id="GO:0007165">
    <property type="term" value="P:signal transduction"/>
    <property type="evidence" value="ECO:0007669"/>
    <property type="project" value="InterPro"/>
</dbReference>
<feature type="region of interest" description="Disordered" evidence="4">
    <location>
        <begin position="199"/>
        <end position="223"/>
    </location>
</feature>
<dbReference type="InterPro" id="IPR001202">
    <property type="entry name" value="WW_dom"/>
</dbReference>
<evidence type="ECO:0000256" key="1">
    <source>
        <dbReference type="ARBA" id="ARBA00022443"/>
    </source>
</evidence>
<evidence type="ECO:0000256" key="3">
    <source>
        <dbReference type="PROSITE-ProRule" id="PRU00192"/>
    </source>
</evidence>
<dbReference type="SMART" id="SM00324">
    <property type="entry name" value="RhoGAP"/>
    <property type="match status" value="1"/>
</dbReference>
<feature type="domain" description="SH3" evidence="5">
    <location>
        <begin position="12"/>
        <end position="76"/>
    </location>
</feature>
<feature type="compositionally biased region" description="Polar residues" evidence="4">
    <location>
        <begin position="319"/>
        <end position="328"/>
    </location>
</feature>
<keyword evidence="10" id="KW-1185">Reference proteome</keyword>
<feature type="domain" description="Rho-GAP" evidence="8">
    <location>
        <begin position="527"/>
        <end position="716"/>
    </location>
</feature>
<organism evidence="9 10">
    <name type="scientific">Patella caerulea</name>
    <name type="common">Rayed Mediterranean limpet</name>
    <dbReference type="NCBI Taxonomy" id="87958"/>
    <lineage>
        <taxon>Eukaryota</taxon>
        <taxon>Metazoa</taxon>
        <taxon>Spiralia</taxon>
        <taxon>Lophotrochozoa</taxon>
        <taxon>Mollusca</taxon>
        <taxon>Gastropoda</taxon>
        <taxon>Patellogastropoda</taxon>
        <taxon>Patelloidea</taxon>
        <taxon>Patellidae</taxon>
        <taxon>Patella</taxon>
    </lineage>
</organism>
<dbReference type="InterPro" id="IPR001849">
    <property type="entry name" value="PH_domain"/>
</dbReference>
<dbReference type="InterPro" id="IPR036028">
    <property type="entry name" value="SH3-like_dom_sf"/>
</dbReference>
<dbReference type="PROSITE" id="PS01159">
    <property type="entry name" value="WW_DOMAIN_1"/>
    <property type="match status" value="1"/>
</dbReference>
<dbReference type="InterPro" id="IPR008936">
    <property type="entry name" value="Rho_GTPase_activation_prot"/>
</dbReference>
<evidence type="ECO:0008006" key="11">
    <source>
        <dbReference type="Google" id="ProtNLM"/>
    </source>
</evidence>
<dbReference type="SUPFAM" id="SSF50729">
    <property type="entry name" value="PH domain-like"/>
    <property type="match status" value="1"/>
</dbReference>
<dbReference type="InterPro" id="IPR011993">
    <property type="entry name" value="PH-like_dom_sf"/>
</dbReference>
<proteinExistence type="predicted"/>
<dbReference type="SUPFAM" id="SSF51045">
    <property type="entry name" value="WW domain"/>
    <property type="match status" value="1"/>
</dbReference>
<feature type="domain" description="WW" evidence="7">
    <location>
        <begin position="178"/>
        <end position="209"/>
    </location>
</feature>
<dbReference type="Pfam" id="PF00018">
    <property type="entry name" value="SH3_1"/>
    <property type="match status" value="1"/>
</dbReference>
<dbReference type="FunFam" id="1.10.555.10:FF:000003">
    <property type="entry name" value="Putative rho GTPase-activating protein 12"/>
    <property type="match status" value="1"/>
</dbReference>
<dbReference type="PROSITE" id="PS50020">
    <property type="entry name" value="WW_DOMAIN_2"/>
    <property type="match status" value="2"/>
</dbReference>
<dbReference type="Proteomes" id="UP001347796">
    <property type="component" value="Unassembled WGS sequence"/>
</dbReference>
<evidence type="ECO:0000313" key="9">
    <source>
        <dbReference type="EMBL" id="KAK6166650.1"/>
    </source>
</evidence>
<dbReference type="PROSITE" id="PS50003">
    <property type="entry name" value="PH_DOMAIN"/>
    <property type="match status" value="1"/>
</dbReference>
<dbReference type="SUPFAM" id="SSF48350">
    <property type="entry name" value="GTPase activation domain, GAP"/>
    <property type="match status" value="1"/>
</dbReference>
<dbReference type="Gene3D" id="2.30.30.40">
    <property type="entry name" value="SH3 Domains"/>
    <property type="match status" value="1"/>
</dbReference>
<feature type="domain" description="WW" evidence="7">
    <location>
        <begin position="268"/>
        <end position="295"/>
    </location>
</feature>